<feature type="region of interest" description="Disordered" evidence="1">
    <location>
        <begin position="17"/>
        <end position="184"/>
    </location>
</feature>
<dbReference type="InterPro" id="IPR051569">
    <property type="entry name" value="SHANK"/>
</dbReference>
<feature type="compositionally biased region" description="Gly residues" evidence="1">
    <location>
        <begin position="672"/>
        <end position="681"/>
    </location>
</feature>
<feature type="region of interest" description="Disordered" evidence="1">
    <location>
        <begin position="611"/>
        <end position="688"/>
    </location>
</feature>
<feature type="compositionally biased region" description="Gly residues" evidence="1">
    <location>
        <begin position="255"/>
        <end position="277"/>
    </location>
</feature>
<feature type="compositionally biased region" description="Low complexity" evidence="1">
    <location>
        <begin position="326"/>
        <end position="338"/>
    </location>
</feature>
<dbReference type="GO" id="GO:0030160">
    <property type="term" value="F:synaptic receptor adaptor activity"/>
    <property type="evidence" value="ECO:0007669"/>
    <property type="project" value="TreeGrafter"/>
</dbReference>
<dbReference type="Proteomes" id="UP000823561">
    <property type="component" value="Chromosome 6"/>
</dbReference>
<dbReference type="PANTHER" id="PTHR24135">
    <property type="entry name" value="SH3 AND MULTIPLE ANKYRIN REPEAT DOMAINS PROTEIN"/>
    <property type="match status" value="1"/>
</dbReference>
<feature type="compositionally biased region" description="Pro residues" evidence="1">
    <location>
        <begin position="103"/>
        <end position="118"/>
    </location>
</feature>
<feature type="compositionally biased region" description="Basic and acidic residues" evidence="1">
    <location>
        <begin position="582"/>
        <end position="592"/>
    </location>
</feature>
<dbReference type="EMBL" id="JADWDJ010000006">
    <property type="protein sequence ID" value="KAG5279673.1"/>
    <property type="molecule type" value="Genomic_DNA"/>
</dbReference>
<dbReference type="GO" id="GO:0045211">
    <property type="term" value="C:postsynaptic membrane"/>
    <property type="evidence" value="ECO:0007669"/>
    <property type="project" value="TreeGrafter"/>
</dbReference>
<comment type="caution">
    <text evidence="2">The sequence shown here is derived from an EMBL/GenBank/DDBJ whole genome shotgun (WGS) entry which is preliminary data.</text>
</comment>
<evidence type="ECO:0000313" key="2">
    <source>
        <dbReference type="EMBL" id="KAG5279673.1"/>
    </source>
</evidence>
<proteinExistence type="predicted"/>
<dbReference type="GO" id="GO:0014069">
    <property type="term" value="C:postsynaptic density"/>
    <property type="evidence" value="ECO:0007669"/>
    <property type="project" value="TreeGrafter"/>
</dbReference>
<dbReference type="PANTHER" id="PTHR24135:SF3">
    <property type="entry name" value="SH3 AND MULTIPLE ANKYRIN REPEAT DOMAINS PROTEIN 1"/>
    <property type="match status" value="1"/>
</dbReference>
<protein>
    <submittedName>
        <fullName evidence="2">Uncharacterized protein</fullName>
    </submittedName>
</protein>
<feature type="compositionally biased region" description="Polar residues" evidence="1">
    <location>
        <begin position="225"/>
        <end position="234"/>
    </location>
</feature>
<feature type="compositionally biased region" description="Pro residues" evidence="1">
    <location>
        <begin position="355"/>
        <end position="391"/>
    </location>
</feature>
<gene>
    <name evidence="2" type="ORF">AALO_G00080340</name>
</gene>
<evidence type="ECO:0000313" key="3">
    <source>
        <dbReference type="Proteomes" id="UP000823561"/>
    </source>
</evidence>
<keyword evidence="3" id="KW-1185">Reference proteome</keyword>
<feature type="compositionally biased region" description="Low complexity" evidence="1">
    <location>
        <begin position="235"/>
        <end position="254"/>
    </location>
</feature>
<feature type="non-terminal residue" evidence="2">
    <location>
        <position position="688"/>
    </location>
</feature>
<feature type="compositionally biased region" description="Low complexity" evidence="1">
    <location>
        <begin position="128"/>
        <end position="145"/>
    </location>
</feature>
<sequence length="688" mass="69725">MALNKLDEILAAAQQTISTNEGPGVRAQGSKRERGRSFYGNEPNYDQSGMGMMSSGAGLGYDRGQFASGHAPPHGVPEEEKSYLHPPGMKFARSLSVPGSDEIPPPPTTAPPDPPFSSAPPLGWRGKTAQQSSAVSVSQSTATSAHYQLYQQSGYTGRDRGGGGPPPDHTAASYAHQAPTRTASRKVIGYPGEVGGVSGAGGAAGMGMGGGKAAGLRRGYSNAVPPTSIATVMPQQQMQASQGQPRGPGDQRGAAGAGGGGGVGAGAGGGGGGGVPKGGARRGKGPLVKQSKVEDMRSAQLAALGGKGSVEKSSIPIPTIIVKAPSTSSSGRSSQGSSVEAEPPQGTSADADGSQPPPGAAPPPPAVTPPAPPSTPAPPPPSMPPALPPSLPSIRAQDSMDFTSQFGAAIVGAARRDRERFHEARRKSASFFLSAEEDVGGAMVGGGVAGGGGGVGAGGRVGASQQHQLGAQPTPRLRPSKSIDEGMFSGDTFIHQARSMPPAFGLPEYSTTATGQMGDYQPKSVPVDFYGAGIRTQQQQLQQQQQQQLQHTTTFIHPLTGKVLDPSSPLGLALAARERALKDDSRMRRDRTAGGGAEHMFTRQLSSVGVYPSASPAASSSTPSHSSGTSSYLVTSSSLAATTTSTRPPSPRILRWGEDGSGSDRERETSGPAGGGGGGSGRHAPWRV</sequence>
<feature type="compositionally biased region" description="Basic and acidic residues" evidence="1">
    <location>
        <begin position="655"/>
        <end position="669"/>
    </location>
</feature>
<dbReference type="GO" id="GO:0035255">
    <property type="term" value="F:ionotropic glutamate receptor binding"/>
    <property type="evidence" value="ECO:0007669"/>
    <property type="project" value="TreeGrafter"/>
</dbReference>
<reference evidence="2" key="1">
    <citation type="submission" date="2020-10" db="EMBL/GenBank/DDBJ databases">
        <title>Chromosome-scale genome assembly of the Allis shad, Alosa alosa.</title>
        <authorList>
            <person name="Margot Z."/>
            <person name="Christophe K."/>
            <person name="Cabau C."/>
            <person name="Louis A."/>
            <person name="Berthelot C."/>
            <person name="Parey E."/>
            <person name="Roest Crollius H."/>
            <person name="Montfort J."/>
            <person name="Robinson-Rechavi M."/>
            <person name="Bucao C."/>
            <person name="Bouchez O."/>
            <person name="Gislard M."/>
            <person name="Lluch J."/>
            <person name="Milhes M."/>
            <person name="Lampietro C."/>
            <person name="Lopez Roques C."/>
            <person name="Donnadieu C."/>
            <person name="Braasch I."/>
            <person name="Desvignes T."/>
            <person name="Postlethwait J."/>
            <person name="Bobe J."/>
            <person name="Guiguen Y."/>
        </authorList>
    </citation>
    <scope>NUCLEOTIDE SEQUENCE</scope>
    <source>
        <strain evidence="2">M-15738</strain>
        <tissue evidence="2">Blood</tissue>
    </source>
</reference>
<feature type="compositionally biased region" description="Low complexity" evidence="1">
    <location>
        <begin position="611"/>
        <end position="646"/>
    </location>
</feature>
<feature type="region of interest" description="Disordered" evidence="1">
    <location>
        <begin position="582"/>
        <end position="601"/>
    </location>
</feature>
<evidence type="ECO:0000256" key="1">
    <source>
        <dbReference type="SAM" id="MobiDB-lite"/>
    </source>
</evidence>
<feature type="region of interest" description="Disordered" evidence="1">
    <location>
        <begin position="225"/>
        <end position="400"/>
    </location>
</feature>
<dbReference type="AlphaFoldDB" id="A0AAV6GX22"/>
<dbReference type="GO" id="GO:0043197">
    <property type="term" value="C:dendritic spine"/>
    <property type="evidence" value="ECO:0007669"/>
    <property type="project" value="TreeGrafter"/>
</dbReference>
<name>A0AAV6GX22_9TELE</name>
<organism evidence="2 3">
    <name type="scientific">Alosa alosa</name>
    <name type="common">allis shad</name>
    <dbReference type="NCBI Taxonomy" id="278164"/>
    <lineage>
        <taxon>Eukaryota</taxon>
        <taxon>Metazoa</taxon>
        <taxon>Chordata</taxon>
        <taxon>Craniata</taxon>
        <taxon>Vertebrata</taxon>
        <taxon>Euteleostomi</taxon>
        <taxon>Actinopterygii</taxon>
        <taxon>Neopterygii</taxon>
        <taxon>Teleostei</taxon>
        <taxon>Clupei</taxon>
        <taxon>Clupeiformes</taxon>
        <taxon>Clupeoidei</taxon>
        <taxon>Clupeidae</taxon>
        <taxon>Alosa</taxon>
    </lineage>
</organism>
<accession>A0AAV6GX22</accession>